<evidence type="ECO:0000256" key="2">
    <source>
        <dbReference type="ARBA" id="ARBA00022450"/>
    </source>
</evidence>
<dbReference type="InterPro" id="IPR020806">
    <property type="entry name" value="PKS_PP-bd"/>
</dbReference>
<dbReference type="InterPro" id="IPR006162">
    <property type="entry name" value="Ppantetheine_attach_site"/>
</dbReference>
<name>A0ABT1I671_9PSEU</name>
<dbReference type="CDD" id="cd19531">
    <property type="entry name" value="LCL_NRPS-like"/>
    <property type="match status" value="1"/>
</dbReference>
<keyword evidence="2" id="KW-0596">Phosphopantetheine</keyword>
<dbReference type="InterPro" id="IPR010060">
    <property type="entry name" value="NRPS_synth"/>
</dbReference>
<dbReference type="InterPro" id="IPR009081">
    <property type="entry name" value="PP-bd_ACP"/>
</dbReference>
<keyword evidence="3" id="KW-0597">Phosphoprotein</keyword>
<dbReference type="NCBIfam" id="TIGR01733">
    <property type="entry name" value="AA-adenyl-dom"/>
    <property type="match status" value="1"/>
</dbReference>
<evidence type="ECO:0000313" key="8">
    <source>
        <dbReference type="Proteomes" id="UP001205185"/>
    </source>
</evidence>
<dbReference type="InterPro" id="IPR020845">
    <property type="entry name" value="AMP-binding_CS"/>
</dbReference>
<evidence type="ECO:0000256" key="1">
    <source>
        <dbReference type="ARBA" id="ARBA00001957"/>
    </source>
</evidence>
<dbReference type="Pfam" id="PF13193">
    <property type="entry name" value="AMP-binding_C"/>
    <property type="match status" value="1"/>
</dbReference>
<evidence type="ECO:0000256" key="4">
    <source>
        <dbReference type="ARBA" id="ARBA00022737"/>
    </source>
</evidence>
<dbReference type="PROSITE" id="PS00455">
    <property type="entry name" value="AMP_BINDING"/>
    <property type="match status" value="1"/>
</dbReference>
<dbReference type="Proteomes" id="UP001205185">
    <property type="component" value="Unassembled WGS sequence"/>
</dbReference>
<gene>
    <name evidence="7" type="ORF">LV75_000601</name>
</gene>
<dbReference type="Gene3D" id="3.30.300.30">
    <property type="match status" value="1"/>
</dbReference>
<keyword evidence="8" id="KW-1185">Reference proteome</keyword>
<dbReference type="Gene3D" id="1.10.1200.10">
    <property type="entry name" value="ACP-like"/>
    <property type="match status" value="1"/>
</dbReference>
<dbReference type="RefSeq" id="WP_253885061.1">
    <property type="nucleotide sequence ID" value="NZ_BAAAVB010000006.1"/>
</dbReference>
<dbReference type="Gene3D" id="3.30.559.30">
    <property type="entry name" value="Nonribosomal peptide synthetase, condensation domain"/>
    <property type="match status" value="2"/>
</dbReference>
<evidence type="ECO:0000256" key="5">
    <source>
        <dbReference type="ARBA" id="ARBA00023194"/>
    </source>
</evidence>
<dbReference type="Pfam" id="PF00668">
    <property type="entry name" value="Condensation"/>
    <property type="match status" value="2"/>
</dbReference>
<dbReference type="InterPro" id="IPR001242">
    <property type="entry name" value="Condensation_dom"/>
</dbReference>
<dbReference type="Pfam" id="PF00550">
    <property type="entry name" value="PP-binding"/>
    <property type="match status" value="1"/>
</dbReference>
<dbReference type="SUPFAM" id="SSF56801">
    <property type="entry name" value="Acetyl-CoA synthetase-like"/>
    <property type="match status" value="1"/>
</dbReference>
<dbReference type="Pfam" id="PF00501">
    <property type="entry name" value="AMP-binding"/>
    <property type="match status" value="1"/>
</dbReference>
<dbReference type="NCBIfam" id="TIGR01720">
    <property type="entry name" value="NRPS-para261"/>
    <property type="match status" value="1"/>
</dbReference>
<dbReference type="Gene3D" id="2.30.38.10">
    <property type="entry name" value="Luciferase, Domain 3"/>
    <property type="match status" value="1"/>
</dbReference>
<comment type="cofactor">
    <cofactor evidence="1">
        <name>pantetheine 4'-phosphate</name>
        <dbReference type="ChEBI" id="CHEBI:47942"/>
    </cofactor>
</comment>
<dbReference type="SUPFAM" id="SSF52777">
    <property type="entry name" value="CoA-dependent acyltransferases"/>
    <property type="match status" value="4"/>
</dbReference>
<dbReference type="InterPro" id="IPR045851">
    <property type="entry name" value="AMP-bd_C_sf"/>
</dbReference>
<evidence type="ECO:0000259" key="6">
    <source>
        <dbReference type="PROSITE" id="PS50075"/>
    </source>
</evidence>
<dbReference type="InterPro" id="IPR010071">
    <property type="entry name" value="AA_adenyl_dom"/>
</dbReference>
<dbReference type="InterPro" id="IPR023213">
    <property type="entry name" value="CAT-like_dom_sf"/>
</dbReference>
<feature type="domain" description="Carrier" evidence="6">
    <location>
        <begin position="958"/>
        <end position="1032"/>
    </location>
</feature>
<dbReference type="InterPro" id="IPR000873">
    <property type="entry name" value="AMP-dep_synth/lig_dom"/>
</dbReference>
<evidence type="ECO:0000313" key="7">
    <source>
        <dbReference type="EMBL" id="MCP2268115.1"/>
    </source>
</evidence>
<dbReference type="PANTHER" id="PTHR45527:SF1">
    <property type="entry name" value="FATTY ACID SYNTHASE"/>
    <property type="match status" value="1"/>
</dbReference>
<dbReference type="PANTHER" id="PTHR45527">
    <property type="entry name" value="NONRIBOSOMAL PEPTIDE SYNTHETASE"/>
    <property type="match status" value="1"/>
</dbReference>
<keyword evidence="4" id="KW-0677">Repeat</keyword>
<dbReference type="InterPro" id="IPR036736">
    <property type="entry name" value="ACP-like_sf"/>
</dbReference>
<comment type="caution">
    <text evidence="7">The sequence shown here is derived from an EMBL/GenBank/DDBJ whole genome shotgun (WGS) entry which is preliminary data.</text>
</comment>
<keyword evidence="5" id="KW-0045">Antibiotic biosynthesis</keyword>
<reference evidence="7 8" key="1">
    <citation type="submission" date="2022-06" db="EMBL/GenBank/DDBJ databases">
        <title>Genomic Encyclopedia of Archaeal and Bacterial Type Strains, Phase II (KMG-II): from individual species to whole genera.</title>
        <authorList>
            <person name="Goeker M."/>
        </authorList>
    </citation>
    <scope>NUCLEOTIDE SEQUENCE [LARGE SCALE GENOMIC DNA]</scope>
    <source>
        <strain evidence="7 8">DSM 44255</strain>
    </source>
</reference>
<protein>
    <submittedName>
        <fullName evidence="7">Non-ribosomal peptide synthase domain TIGR01720/amino acid adenylation domain-containing protein</fullName>
    </submittedName>
</protein>
<sequence length="1488" mass="157504">MGTDTPSPDRAALRRDLLRRRLAERGLAEAPTAVAGRAGAEHPLSPGQRRMWSLQQLDPTSVGYNIRIALDLVGPLDHQRLHTAVRDVVARHDILRTTYRMGTEGDLSQVVHADLPPAVDHHDARDPERVGELCRSLSAKAFDLAVDSPLRVRTIATGPDALTLVVVAHHIAWDDGTSAVFFGELVAAYRGATLPPARQFAEIAPTAMPGAVDHWRQALSPLPDLVELPVLSAAGPSAGGHDQARPLIPGAAGRVREFARREGASSFMVLLAATSALLHRYTGADDLLIGAPVVNRDIDGGDAVIGYLGNTIALRMRVDPADTFTALVAQARQVCLAGYAHQDADLDDVARAVDPDRTRGGASLFNVVLSLRTPVLEPFRAVGLRATRRHVPGDDARFDLTLAVETDGDDLTVEANHPAAAGAVELVAGLLAHLDRLLDGALSTPDSPVGDLDLHDGTEPDWNDTAVAPTVTSLPDWFSAQAARTPDAPAVLAGGERITYRDLDERSNRLARALIARGVGPENTVALSIPRSVAMVVAVLAVAKAGAAYVPVDPEYPADRVRLMLTDSAPGLVLTVADALPPIPGVDRVLLDSLDLSGESAAPIGDADRVTPLDPDHAAYVIYTSGSTGVPKGVVVSHRALSNHLAWSLRRFKGLTGHTLLHSSISFDFTVTPLLGTLVAGGAVELCADSPDAIAEAVGTATFLKITPSHLPLLASVRLADHGTLVIAGEALHGAALGGWTAPAELDVINEYGPTETTVGCLLHEVTAPVADGAVPIGSPVENTTCVVLDARLRPLPVGVVGELYVGGVQVARGYLGRPGLTAARFVADPWGAPGSRLYRTGDRVRRLASGALQFLGRVDDQVKIRGFRVELGEVEAALLRHPGVDQAVVTVRERSLAGYVVGSADPAAVREFVAAELPEHMVPATITVLDALPLSPSGKVDRRALPAPVVASAGARPPANDVERTLTDLFAEVLGHDAVGVDDSFFELGGDSIVSIRLVRRARQAGLRITPRDVFAHRTVAKLAAAAEVEQAEQAPVVVDDGVGLVELTPIMRTFRDRGPIGDRHRMWLVLDGPELDQPRLERAVQLLLDRHDSLRAVTDPDLRFRPVGEVTAASVVRPATGELAEELERAAAELSLVDGVVLRVVWFPRRVLIVAHHLVVDGVSLRLLAEDLGAAWRSGQLPAVRTSFRTWSRGLVEGAAARSGEIPLWQTVLSGPNAVLGSRLPDPATDTWSTVRTHTVTLDAASTEAVLTEVPAAFFAGVDDVLLAAFGLAVADWSGERTTLVLREGHGREEQAVPGSDLSRTLGWFTSQHPARLDLTGIDVAQALAGGAAAGAAVKRVKEHLRSLPDHGIGYGMLRHLHPDLDVHPQLGFNYLGRFESSDKDWTPAAGGIGAAYAEDMALPAGLVVNAVAEDGPTLTAHWMYAEQVFTAERVAALAQRWIDALKALVSHAKGPGAGGRTPSDVGLVSLNQGQLDALEARWKRS</sequence>
<accession>A0ABT1I671</accession>
<dbReference type="PROSITE" id="PS50075">
    <property type="entry name" value="CARRIER"/>
    <property type="match status" value="1"/>
</dbReference>
<dbReference type="CDD" id="cd05930">
    <property type="entry name" value="A_NRPS"/>
    <property type="match status" value="1"/>
</dbReference>
<proteinExistence type="predicted"/>
<dbReference type="SMART" id="SM00823">
    <property type="entry name" value="PKS_PP"/>
    <property type="match status" value="1"/>
</dbReference>
<evidence type="ECO:0000256" key="3">
    <source>
        <dbReference type="ARBA" id="ARBA00022553"/>
    </source>
</evidence>
<dbReference type="PROSITE" id="PS00012">
    <property type="entry name" value="PHOSPHOPANTETHEINE"/>
    <property type="match status" value="1"/>
</dbReference>
<dbReference type="EMBL" id="JAMTCO010000002">
    <property type="protein sequence ID" value="MCP2268115.1"/>
    <property type="molecule type" value="Genomic_DNA"/>
</dbReference>
<organism evidence="7 8">
    <name type="scientific">Actinokineospora diospyrosa</name>
    <dbReference type="NCBI Taxonomy" id="103728"/>
    <lineage>
        <taxon>Bacteria</taxon>
        <taxon>Bacillati</taxon>
        <taxon>Actinomycetota</taxon>
        <taxon>Actinomycetes</taxon>
        <taxon>Pseudonocardiales</taxon>
        <taxon>Pseudonocardiaceae</taxon>
        <taxon>Actinokineospora</taxon>
    </lineage>
</organism>
<dbReference type="Gene3D" id="3.40.50.980">
    <property type="match status" value="2"/>
</dbReference>
<dbReference type="Gene3D" id="3.30.559.10">
    <property type="entry name" value="Chloramphenicol acetyltransferase-like domain"/>
    <property type="match status" value="2"/>
</dbReference>
<dbReference type="SUPFAM" id="SSF47336">
    <property type="entry name" value="ACP-like"/>
    <property type="match status" value="1"/>
</dbReference>
<dbReference type="InterPro" id="IPR025110">
    <property type="entry name" value="AMP-bd_C"/>
</dbReference>